<name>A0A327Z2J1_9ACTN</name>
<organism evidence="1 2">
    <name type="scientific">Actinoplanes lutulentus</name>
    <dbReference type="NCBI Taxonomy" id="1287878"/>
    <lineage>
        <taxon>Bacteria</taxon>
        <taxon>Bacillati</taxon>
        <taxon>Actinomycetota</taxon>
        <taxon>Actinomycetes</taxon>
        <taxon>Micromonosporales</taxon>
        <taxon>Micromonosporaceae</taxon>
        <taxon>Actinoplanes</taxon>
    </lineage>
</organism>
<evidence type="ECO:0000313" key="1">
    <source>
        <dbReference type="EMBL" id="RAK28248.1"/>
    </source>
</evidence>
<dbReference type="Proteomes" id="UP000249341">
    <property type="component" value="Unassembled WGS sequence"/>
</dbReference>
<gene>
    <name evidence="1" type="ORF">B0I29_12015</name>
</gene>
<evidence type="ECO:0000313" key="2">
    <source>
        <dbReference type="Proteomes" id="UP000249341"/>
    </source>
</evidence>
<sequence>MNLSIRENHFLALAAAVHDVRVTTLIDLDEQPGAEKTPPAGRIRTILAAVALLAVGAALGGLGMHRWQERADASTVSLIMVPDLSGWQGDGVSPAAVADRVVYSVHVIGHMTVINAGPSPVRVEGLSARAAGFTLDDSGWPSQIASHGSAAFGVRVMTECSFTSEQVVATVRLTDAAGDDRGVPVTVNVAPWLKQAKEWC</sequence>
<comment type="caution">
    <text evidence="1">The sequence shown here is derived from an EMBL/GenBank/DDBJ whole genome shotgun (WGS) entry which is preliminary data.</text>
</comment>
<dbReference type="EMBL" id="QLMJ01000020">
    <property type="protein sequence ID" value="RAK28248.1"/>
    <property type="molecule type" value="Genomic_DNA"/>
</dbReference>
<proteinExistence type="predicted"/>
<accession>A0A327Z2J1</accession>
<protein>
    <submittedName>
        <fullName evidence="1">Uncharacterized protein</fullName>
    </submittedName>
</protein>
<reference evidence="1 2" key="1">
    <citation type="submission" date="2018-06" db="EMBL/GenBank/DDBJ databases">
        <title>Genomic Encyclopedia of Type Strains, Phase III (KMG-III): the genomes of soil and plant-associated and newly described type strains.</title>
        <authorList>
            <person name="Whitman W."/>
        </authorList>
    </citation>
    <scope>NUCLEOTIDE SEQUENCE [LARGE SCALE GENOMIC DNA]</scope>
    <source>
        <strain evidence="1 2">CGMCC 4.7090</strain>
    </source>
</reference>
<dbReference type="AlphaFoldDB" id="A0A327Z2J1"/>
<keyword evidence="2" id="KW-1185">Reference proteome</keyword>